<evidence type="ECO:0000313" key="5">
    <source>
        <dbReference type="EMBL" id="HDP16080.1"/>
    </source>
</evidence>
<dbReference type="Pfam" id="PF01934">
    <property type="entry name" value="HepT-like"/>
    <property type="match status" value="1"/>
</dbReference>
<gene>
    <name evidence="5" type="ORF">ENN26_09960</name>
</gene>
<dbReference type="InterPro" id="IPR052379">
    <property type="entry name" value="Type_VII_TA_RNase"/>
</dbReference>
<reference evidence="5" key="1">
    <citation type="journal article" date="2020" name="mSystems">
        <title>Genome- and Community-Level Interaction Insights into Carbon Utilization and Element Cycling Functions of Hydrothermarchaeota in Hydrothermal Sediment.</title>
        <authorList>
            <person name="Zhou Z."/>
            <person name="Liu Y."/>
            <person name="Xu W."/>
            <person name="Pan J."/>
            <person name="Luo Z.H."/>
            <person name="Li M."/>
        </authorList>
    </citation>
    <scope>NUCLEOTIDE SEQUENCE [LARGE SCALE GENOMIC DNA]</scope>
    <source>
        <strain evidence="5">SpSt-116</strain>
    </source>
</reference>
<dbReference type="InterPro" id="IPR008201">
    <property type="entry name" value="HepT-like"/>
</dbReference>
<organism evidence="5">
    <name type="scientific">Thermofilum adornatum</name>
    <dbReference type="NCBI Taxonomy" id="1365176"/>
    <lineage>
        <taxon>Archaea</taxon>
        <taxon>Thermoproteota</taxon>
        <taxon>Thermoprotei</taxon>
        <taxon>Thermofilales</taxon>
        <taxon>Thermofilaceae</taxon>
        <taxon>Thermofilum</taxon>
    </lineage>
</organism>
<name>A0A7C1CF22_9CREN</name>
<dbReference type="SUPFAM" id="SSF81593">
    <property type="entry name" value="Nucleotidyltransferase substrate binding subunit/domain"/>
    <property type="match status" value="1"/>
</dbReference>
<evidence type="ECO:0000256" key="4">
    <source>
        <dbReference type="ARBA" id="ARBA00024207"/>
    </source>
</evidence>
<proteinExistence type="inferred from homology"/>
<dbReference type="PANTHER" id="PTHR33397:SF5">
    <property type="entry name" value="RNASE YUTE-RELATED"/>
    <property type="match status" value="1"/>
</dbReference>
<dbReference type="GO" id="GO:0110001">
    <property type="term" value="C:toxin-antitoxin complex"/>
    <property type="evidence" value="ECO:0007669"/>
    <property type="project" value="InterPro"/>
</dbReference>
<accession>A0A7C1CF22</accession>
<evidence type="ECO:0000256" key="3">
    <source>
        <dbReference type="ARBA" id="ARBA00022801"/>
    </source>
</evidence>
<comment type="caution">
    <text evidence="5">The sequence shown here is derived from an EMBL/GenBank/DDBJ whole genome shotgun (WGS) entry which is preliminary data.</text>
</comment>
<dbReference type="EMBL" id="DSAY01000188">
    <property type="protein sequence ID" value="HDP16080.1"/>
    <property type="molecule type" value="Genomic_DNA"/>
</dbReference>
<dbReference type="PANTHER" id="PTHR33397">
    <property type="entry name" value="UPF0331 PROTEIN YUTE"/>
    <property type="match status" value="1"/>
</dbReference>
<evidence type="ECO:0000256" key="1">
    <source>
        <dbReference type="ARBA" id="ARBA00022649"/>
    </source>
</evidence>
<dbReference type="AlphaFoldDB" id="A0A7C1CF22"/>
<keyword evidence="3" id="KW-0378">Hydrolase</keyword>
<dbReference type="Gene3D" id="1.20.120.580">
    <property type="entry name" value="bsu32300-like"/>
    <property type="match status" value="1"/>
</dbReference>
<comment type="similarity">
    <text evidence="4">Belongs to the HepT RNase toxin family.</text>
</comment>
<protein>
    <submittedName>
        <fullName evidence="5">DUF86 domain-containing protein</fullName>
    </submittedName>
</protein>
<dbReference type="GO" id="GO:0004540">
    <property type="term" value="F:RNA nuclease activity"/>
    <property type="evidence" value="ECO:0007669"/>
    <property type="project" value="InterPro"/>
</dbReference>
<evidence type="ECO:0000256" key="2">
    <source>
        <dbReference type="ARBA" id="ARBA00022722"/>
    </source>
</evidence>
<dbReference type="NCBIfam" id="NF047751">
    <property type="entry name" value="HepT_toxin"/>
    <property type="match status" value="1"/>
</dbReference>
<dbReference type="InterPro" id="IPR037038">
    <property type="entry name" value="HepT-like_sf"/>
</dbReference>
<dbReference type="GO" id="GO:0016787">
    <property type="term" value="F:hydrolase activity"/>
    <property type="evidence" value="ECO:0007669"/>
    <property type="project" value="UniProtKB-KW"/>
</dbReference>
<keyword evidence="2" id="KW-0540">Nuclease</keyword>
<keyword evidence="1" id="KW-1277">Toxin-antitoxin system</keyword>
<sequence>MRPSFLKRMERFNKGLEILEELRNYEIDKFLTDLKLLSIAERNIQVCTEFIVDFSSYILSKLKVEVPDTYREIIRKVREEGIIDENLEKKLQGIVGLRNIIVHMYADIDAEIIYDNLEDIIQTLREAAAKLLEFSKAKNIDP</sequence>